<dbReference type="RefSeq" id="WP_103242773.1">
    <property type="nucleotide sequence ID" value="NZ_OFSM01000094.1"/>
</dbReference>
<dbReference type="InterPro" id="IPR010998">
    <property type="entry name" value="Integrase_recombinase_N"/>
</dbReference>
<evidence type="ECO:0000313" key="9">
    <source>
        <dbReference type="EMBL" id="SOY32907.1"/>
    </source>
</evidence>
<dbReference type="PANTHER" id="PTHR30349:SF41">
    <property type="entry name" value="INTEGRASE_RECOMBINASE PROTEIN MJ0367-RELATED"/>
    <property type="match status" value="1"/>
</dbReference>
<keyword evidence="4 6" id="KW-0238">DNA-binding</keyword>
<dbReference type="PANTHER" id="PTHR30349">
    <property type="entry name" value="PHAGE INTEGRASE-RELATED"/>
    <property type="match status" value="1"/>
</dbReference>
<evidence type="ECO:0000313" key="10">
    <source>
        <dbReference type="Proteomes" id="UP000236311"/>
    </source>
</evidence>
<dbReference type="InterPro" id="IPR004107">
    <property type="entry name" value="Integrase_SAM-like_N"/>
</dbReference>
<gene>
    <name evidence="9" type="primary">xerD_9</name>
    <name evidence="9" type="ORF">AMURIS_05675</name>
</gene>
<dbReference type="SUPFAM" id="SSF56349">
    <property type="entry name" value="DNA breaking-rejoining enzymes"/>
    <property type="match status" value="1"/>
</dbReference>
<reference evidence="9 10" key="1">
    <citation type="submission" date="2018-01" db="EMBL/GenBank/DDBJ databases">
        <authorList>
            <person name="Gaut B.S."/>
            <person name="Morton B.R."/>
            <person name="Clegg M.T."/>
            <person name="Duvall M.R."/>
        </authorList>
    </citation>
    <scope>NUCLEOTIDE SEQUENCE [LARGE SCALE GENOMIC DNA]</scope>
    <source>
        <strain evidence="9">GP69</strain>
    </source>
</reference>
<dbReference type="PROSITE" id="PS51900">
    <property type="entry name" value="CB"/>
    <property type="match status" value="1"/>
</dbReference>
<dbReference type="PROSITE" id="PS51898">
    <property type="entry name" value="TYR_RECOMBINASE"/>
    <property type="match status" value="1"/>
</dbReference>
<evidence type="ECO:0000259" key="8">
    <source>
        <dbReference type="PROSITE" id="PS51900"/>
    </source>
</evidence>
<dbReference type="Proteomes" id="UP000236311">
    <property type="component" value="Unassembled WGS sequence"/>
</dbReference>
<comment type="similarity">
    <text evidence="2">Belongs to the 'phage' integrase family.</text>
</comment>
<evidence type="ECO:0000256" key="6">
    <source>
        <dbReference type="PROSITE-ProRule" id="PRU01248"/>
    </source>
</evidence>
<dbReference type="Pfam" id="PF00589">
    <property type="entry name" value="Phage_integrase"/>
    <property type="match status" value="1"/>
</dbReference>
<keyword evidence="5" id="KW-0233">DNA recombination</keyword>
<evidence type="ECO:0000259" key="7">
    <source>
        <dbReference type="PROSITE" id="PS51898"/>
    </source>
</evidence>
<comment type="function">
    <text evidence="1">Site-specific tyrosine recombinase, which acts by catalyzing the cutting and rejoining of the recombining DNA molecules.</text>
</comment>
<protein>
    <submittedName>
        <fullName evidence="9">Tyrosine recombinase XerD</fullName>
    </submittedName>
</protein>
<organism evidence="9 10">
    <name type="scientific">Acetatifactor muris</name>
    <dbReference type="NCBI Taxonomy" id="879566"/>
    <lineage>
        <taxon>Bacteria</taxon>
        <taxon>Bacillati</taxon>
        <taxon>Bacillota</taxon>
        <taxon>Clostridia</taxon>
        <taxon>Lachnospirales</taxon>
        <taxon>Lachnospiraceae</taxon>
        <taxon>Acetatifactor</taxon>
    </lineage>
</organism>
<dbReference type="EMBL" id="OFSM01000094">
    <property type="protein sequence ID" value="SOY32907.1"/>
    <property type="molecule type" value="Genomic_DNA"/>
</dbReference>
<proteinExistence type="inferred from homology"/>
<feature type="domain" description="Core-binding (CB)" evidence="8">
    <location>
        <begin position="9"/>
        <end position="102"/>
    </location>
</feature>
<evidence type="ECO:0000256" key="2">
    <source>
        <dbReference type="ARBA" id="ARBA00008857"/>
    </source>
</evidence>
<feature type="domain" description="Tyr recombinase" evidence="7">
    <location>
        <begin position="126"/>
        <end position="317"/>
    </location>
</feature>
<dbReference type="Gene3D" id="1.10.443.10">
    <property type="entry name" value="Intergrase catalytic core"/>
    <property type="match status" value="1"/>
</dbReference>
<evidence type="ECO:0000256" key="5">
    <source>
        <dbReference type="ARBA" id="ARBA00023172"/>
    </source>
</evidence>
<dbReference type="GO" id="GO:0006310">
    <property type="term" value="P:DNA recombination"/>
    <property type="evidence" value="ECO:0007669"/>
    <property type="project" value="UniProtKB-KW"/>
</dbReference>
<dbReference type="Pfam" id="PF02899">
    <property type="entry name" value="Phage_int_SAM_1"/>
    <property type="match status" value="1"/>
</dbReference>
<dbReference type="GO" id="GO:0003677">
    <property type="term" value="F:DNA binding"/>
    <property type="evidence" value="ECO:0007669"/>
    <property type="project" value="UniProtKB-UniRule"/>
</dbReference>
<keyword evidence="10" id="KW-1185">Reference proteome</keyword>
<dbReference type="InterPro" id="IPR011010">
    <property type="entry name" value="DNA_brk_join_enz"/>
</dbReference>
<accession>A0A2K4ZR12</accession>
<dbReference type="AlphaFoldDB" id="A0A2K4ZR12"/>
<evidence type="ECO:0000256" key="4">
    <source>
        <dbReference type="ARBA" id="ARBA00023125"/>
    </source>
</evidence>
<name>A0A2K4ZR12_9FIRM</name>
<dbReference type="InterPro" id="IPR002104">
    <property type="entry name" value="Integrase_catalytic"/>
</dbReference>
<dbReference type="InterPro" id="IPR050090">
    <property type="entry name" value="Tyrosine_recombinase_XerCD"/>
</dbReference>
<evidence type="ECO:0000256" key="3">
    <source>
        <dbReference type="ARBA" id="ARBA00022908"/>
    </source>
</evidence>
<evidence type="ECO:0000256" key="1">
    <source>
        <dbReference type="ARBA" id="ARBA00003283"/>
    </source>
</evidence>
<dbReference type="InterPro" id="IPR013762">
    <property type="entry name" value="Integrase-like_cat_sf"/>
</dbReference>
<sequence length="348" mass="39739">MKKPNKESILIAGYISGFLDGYVLSQKTDSMNTLKSYRDAIVLYLFFLENEKKIHSDSLNADCFRHTVIEEWLVWLRESRGCSPESCNNRLASLRTFLKYLGSRDVAYLHLYLEAAQIPRRKCQKKKVEGLTREAVKALLDAPSPLSRTGRRDMAFLILLYSTAARLDELLSMKNSQLHLSDEKPYAVIIGKGNKIRTLYLLPKTVAHLKHYLAEFHGETPDPEAYVFYSRNTGCHGKLTQPAISKMLRKYAKMAHEVCSDVPPGLHAHQLRHSKASHWLEDGMNIIQISFLLGHEQLQTTMVYLDITVEEKAKALATLEDENDRKVSAKWKNPDGSLVDFCGIKRKR</sequence>
<dbReference type="OrthoDB" id="9801717at2"/>
<dbReference type="Gene3D" id="1.10.150.130">
    <property type="match status" value="1"/>
</dbReference>
<dbReference type="InterPro" id="IPR044068">
    <property type="entry name" value="CB"/>
</dbReference>
<dbReference type="GO" id="GO:0015074">
    <property type="term" value="P:DNA integration"/>
    <property type="evidence" value="ECO:0007669"/>
    <property type="project" value="UniProtKB-KW"/>
</dbReference>
<keyword evidence="3" id="KW-0229">DNA integration</keyword>